<dbReference type="Pfam" id="PF13280">
    <property type="entry name" value="WYL"/>
    <property type="match status" value="1"/>
</dbReference>
<organism evidence="2 3">
    <name type="scientific">Kocuria gwangalliensis</name>
    <dbReference type="NCBI Taxonomy" id="501592"/>
    <lineage>
        <taxon>Bacteria</taxon>
        <taxon>Bacillati</taxon>
        <taxon>Actinomycetota</taxon>
        <taxon>Actinomycetes</taxon>
        <taxon>Micrococcales</taxon>
        <taxon>Micrococcaceae</taxon>
        <taxon>Kocuria</taxon>
    </lineage>
</organism>
<protein>
    <submittedName>
        <fullName evidence="2">YafY family protein</fullName>
    </submittedName>
</protein>
<comment type="caution">
    <text evidence="2">The sequence shown here is derived from an EMBL/GenBank/DDBJ whole genome shotgun (WGS) entry which is preliminary data.</text>
</comment>
<dbReference type="PANTHER" id="PTHR34580:SF3">
    <property type="entry name" value="PROTEIN PAFB"/>
    <property type="match status" value="1"/>
</dbReference>
<dbReference type="InterPro" id="IPR026881">
    <property type="entry name" value="WYL_dom"/>
</dbReference>
<proteinExistence type="predicted"/>
<gene>
    <name evidence="2" type="ORF">GCM10025781_05080</name>
</gene>
<dbReference type="Proteomes" id="UP001501446">
    <property type="component" value="Unassembled WGS sequence"/>
</dbReference>
<dbReference type="PANTHER" id="PTHR34580">
    <property type="match status" value="1"/>
</dbReference>
<sequence>MRRDVDRVRNLGYTVDAEPGQGGGYALRRGQALPALSLDKEEALAVNLALTGATGHVANAEVVSRALAKIDDILPPAARLKARELRASTDVSRVSTSVDPQVLADCADAARRRRRLRFSYVDRHGALTERWVEPHQVSCRGRVWYLAAYDVAREAWRSFRLDRMADVRVGDWNFHRRADADEALESLREPMPLGAYKHRVVIHAESAAEDAPEYMRWGSSELREIEPGVCEFITGADSPQQASEWLILLPCEFTVIEDSEVRVAVAALGEKLLRAAGSAPSEP</sequence>
<reference evidence="3" key="1">
    <citation type="journal article" date="2019" name="Int. J. Syst. Evol. Microbiol.">
        <title>The Global Catalogue of Microorganisms (GCM) 10K type strain sequencing project: providing services to taxonomists for standard genome sequencing and annotation.</title>
        <authorList>
            <consortium name="The Broad Institute Genomics Platform"/>
            <consortium name="The Broad Institute Genome Sequencing Center for Infectious Disease"/>
            <person name="Wu L."/>
            <person name="Ma J."/>
        </authorList>
    </citation>
    <scope>NUCLEOTIDE SEQUENCE [LARGE SCALE GENOMIC DNA]</scope>
    <source>
        <strain evidence="3">JCM 18958</strain>
    </source>
</reference>
<evidence type="ECO:0000259" key="1">
    <source>
        <dbReference type="Pfam" id="PF13280"/>
    </source>
</evidence>
<dbReference type="PROSITE" id="PS52050">
    <property type="entry name" value="WYL"/>
    <property type="match status" value="1"/>
</dbReference>
<feature type="domain" description="WYL" evidence="1">
    <location>
        <begin position="102"/>
        <end position="169"/>
    </location>
</feature>
<name>A0ABP8WKI9_9MICC</name>
<keyword evidence="3" id="KW-1185">Reference proteome</keyword>
<dbReference type="EMBL" id="BAABLN010000005">
    <property type="protein sequence ID" value="GAA4691146.1"/>
    <property type="molecule type" value="Genomic_DNA"/>
</dbReference>
<evidence type="ECO:0000313" key="3">
    <source>
        <dbReference type="Proteomes" id="UP001501446"/>
    </source>
</evidence>
<dbReference type="InterPro" id="IPR051534">
    <property type="entry name" value="CBASS_pafABC_assoc_protein"/>
</dbReference>
<evidence type="ECO:0000313" key="2">
    <source>
        <dbReference type="EMBL" id="GAA4691146.1"/>
    </source>
</evidence>
<accession>A0ABP8WKI9</accession>